<dbReference type="EMBL" id="JACEEZ010009696">
    <property type="protein sequence ID" value="KAG0722350.1"/>
    <property type="molecule type" value="Genomic_DNA"/>
</dbReference>
<feature type="region of interest" description="Disordered" evidence="1">
    <location>
        <begin position="130"/>
        <end position="209"/>
    </location>
</feature>
<gene>
    <name evidence="2" type="ORF">GWK47_044620</name>
</gene>
<dbReference type="Proteomes" id="UP000770661">
    <property type="component" value="Unassembled WGS sequence"/>
</dbReference>
<dbReference type="AlphaFoldDB" id="A0A8J4Y722"/>
<name>A0A8J4Y722_CHIOP</name>
<sequence length="410" mass="43455">MARNTWASGGGGGNASQPLSAAIAWSVEAPGGFAAPLRPAGEARPAVHGPGPRWQLRHAWCGQGHCLTSLLVGAVVVRQGVPCPGAPRHQGHKHYHHRHTPAPHQPEHKRLVFLLGLFWPCLPRQARRSLLPTTGAPPPLAVTQGKPHSKEDPWGGHPRGGGQAPPHLPQQGVWGPASSSPHHPDAACRPPAHAPQAEAAREAEPLGGPRDQLANASSLVFLWLVIRRDLGYFAPCGSVVLFVPHPLTQGEGGARVGLWGGRGEERADEGEILEGKRGEVAVEVTLPSLCLQPLHGASRLQEASPLPCVLQGRLVLLSTGPGLAGSFVTPGAGKGTASLPFSWGRWWCARVCRAQEHLVTRVTNTTTTATHTAHTNQNTNVLCSCSAFWTCLPRQARRSLLPTTRGTTSP</sequence>
<reference evidence="2" key="1">
    <citation type="submission" date="2020-07" db="EMBL/GenBank/DDBJ databases">
        <title>The High-quality genome of the commercially important snow crab, Chionoecetes opilio.</title>
        <authorList>
            <person name="Jeong J.-H."/>
            <person name="Ryu S."/>
        </authorList>
    </citation>
    <scope>NUCLEOTIDE SEQUENCE</scope>
    <source>
        <strain evidence="2">MADBK_172401_WGS</strain>
        <tissue evidence="2">Digestive gland</tissue>
    </source>
</reference>
<organism evidence="2 3">
    <name type="scientific">Chionoecetes opilio</name>
    <name type="common">Atlantic snow crab</name>
    <name type="synonym">Cancer opilio</name>
    <dbReference type="NCBI Taxonomy" id="41210"/>
    <lineage>
        <taxon>Eukaryota</taxon>
        <taxon>Metazoa</taxon>
        <taxon>Ecdysozoa</taxon>
        <taxon>Arthropoda</taxon>
        <taxon>Crustacea</taxon>
        <taxon>Multicrustacea</taxon>
        <taxon>Malacostraca</taxon>
        <taxon>Eumalacostraca</taxon>
        <taxon>Eucarida</taxon>
        <taxon>Decapoda</taxon>
        <taxon>Pleocyemata</taxon>
        <taxon>Brachyura</taxon>
        <taxon>Eubrachyura</taxon>
        <taxon>Majoidea</taxon>
        <taxon>Majidae</taxon>
        <taxon>Chionoecetes</taxon>
    </lineage>
</organism>
<evidence type="ECO:0000313" key="3">
    <source>
        <dbReference type="Proteomes" id="UP000770661"/>
    </source>
</evidence>
<keyword evidence="3" id="KW-1185">Reference proteome</keyword>
<evidence type="ECO:0000256" key="1">
    <source>
        <dbReference type="SAM" id="MobiDB-lite"/>
    </source>
</evidence>
<protein>
    <submittedName>
        <fullName evidence="2">Uncharacterized protein</fullName>
    </submittedName>
</protein>
<proteinExistence type="predicted"/>
<comment type="caution">
    <text evidence="2">The sequence shown here is derived from an EMBL/GenBank/DDBJ whole genome shotgun (WGS) entry which is preliminary data.</text>
</comment>
<accession>A0A8J4Y722</accession>
<evidence type="ECO:0000313" key="2">
    <source>
        <dbReference type="EMBL" id="KAG0722350.1"/>
    </source>
</evidence>